<evidence type="ECO:0000313" key="1">
    <source>
        <dbReference type="EMBL" id="GAE30491.1"/>
    </source>
</evidence>
<name>W4QEL8_9BACI</name>
<dbReference type="AlphaFoldDB" id="W4QEL8"/>
<dbReference type="RefSeq" id="WP_035343181.1">
    <property type="nucleotide sequence ID" value="NZ_BAUU01000011.1"/>
</dbReference>
<dbReference type="OrthoDB" id="3286086at2"/>
<sequence length="311" mass="36622">MQRLKDVFYQSSKWMKRYARPLECARWEYEFEGGSRETIIHFLRAFQNEDGGFGHGIEPDFWLPISSPMATWLAGQIMVDIDMERNHDLVQSMLTYLVRSYDEEVGFWRSVLQENNDYPHAPWWNWKEGVQGNWMYNPSAELAGFLIHWSEEGSEAEQLGWKVAIRAIDHLMVQDEMEHHQLSNFHELIKLIKKQQEVDFKLSHSLSSIKGKVMTLIEHCVDRDVENWGTGYKPLPLDFIKSPNDPLCTRFGQLAEQNLQFYVEQLSEDGMWEPSWSWGSYPHAFPVAKRDWQGILLVNRYKVLKAFGWIS</sequence>
<reference evidence="1" key="1">
    <citation type="journal article" date="2014" name="Genome Announc.">
        <title>Draft Genome Sequences of Three Alkaliphilic Bacillus Strains, Bacillus wakoensis JCM 9140T, Bacillus akibai JCM 9157T, and Bacillus hemicellulosilyticus JCM 9152T.</title>
        <authorList>
            <person name="Yuki M."/>
            <person name="Oshima K."/>
            <person name="Suda W."/>
            <person name="Oshida Y."/>
            <person name="Kitamura K."/>
            <person name="Iida T."/>
            <person name="Hattori M."/>
            <person name="Ohkuma M."/>
        </authorList>
    </citation>
    <scope>NUCLEOTIDE SEQUENCE [LARGE SCALE GENOMIC DNA]</scope>
    <source>
        <strain evidence="1">JCM 9152</strain>
    </source>
</reference>
<dbReference type="SUPFAM" id="SSF48239">
    <property type="entry name" value="Terpenoid cyclases/Protein prenyltransferases"/>
    <property type="match status" value="1"/>
</dbReference>
<accession>W4QEL8</accession>
<proteinExistence type="predicted"/>
<dbReference type="STRING" id="1236971.JCM9152_1899"/>
<dbReference type="Proteomes" id="UP000018895">
    <property type="component" value="Unassembled WGS sequence"/>
</dbReference>
<comment type="caution">
    <text evidence="1">The sequence shown here is derived from an EMBL/GenBank/DDBJ whole genome shotgun (WGS) entry which is preliminary data.</text>
</comment>
<evidence type="ECO:0000313" key="2">
    <source>
        <dbReference type="Proteomes" id="UP000018895"/>
    </source>
</evidence>
<gene>
    <name evidence="1" type="ORF">JCM9152_1899</name>
</gene>
<dbReference type="EMBL" id="BAUU01000011">
    <property type="protein sequence ID" value="GAE30491.1"/>
    <property type="molecule type" value="Genomic_DNA"/>
</dbReference>
<keyword evidence="2" id="KW-1185">Reference proteome</keyword>
<dbReference type="InterPro" id="IPR008930">
    <property type="entry name" value="Terpenoid_cyclase/PrenylTrfase"/>
</dbReference>
<protein>
    <submittedName>
        <fullName evidence="1">Uncharacterized protein</fullName>
    </submittedName>
</protein>
<organism evidence="1 2">
    <name type="scientific">Halalkalibacter hemicellulosilyticusJCM 9152</name>
    <dbReference type="NCBI Taxonomy" id="1236971"/>
    <lineage>
        <taxon>Bacteria</taxon>
        <taxon>Bacillati</taxon>
        <taxon>Bacillota</taxon>
        <taxon>Bacilli</taxon>
        <taxon>Bacillales</taxon>
        <taxon>Bacillaceae</taxon>
        <taxon>Halalkalibacter</taxon>
    </lineage>
</organism>